<keyword evidence="2" id="KW-1185">Reference proteome</keyword>
<dbReference type="EMBL" id="CAJPIZ010057393">
    <property type="protein sequence ID" value="CAG2123394.1"/>
    <property type="molecule type" value="Genomic_DNA"/>
</dbReference>
<evidence type="ECO:0000313" key="2">
    <source>
        <dbReference type="Proteomes" id="UP000759131"/>
    </source>
</evidence>
<dbReference type="Proteomes" id="UP000759131">
    <property type="component" value="Unassembled WGS sequence"/>
</dbReference>
<dbReference type="AlphaFoldDB" id="A0A7R9M1K6"/>
<protein>
    <submittedName>
        <fullName evidence="1">Uncharacterized protein</fullName>
    </submittedName>
</protein>
<evidence type="ECO:0000313" key="1">
    <source>
        <dbReference type="EMBL" id="CAD7651393.1"/>
    </source>
</evidence>
<feature type="non-terminal residue" evidence="1">
    <location>
        <position position="99"/>
    </location>
</feature>
<feature type="non-terminal residue" evidence="1">
    <location>
        <position position="1"/>
    </location>
</feature>
<gene>
    <name evidence="1" type="ORF">OSB1V03_LOCUS23339</name>
</gene>
<sequence>IYSDLKLDIKVIVVKPEPKYTVDTKPVPPTTGHTLDNKYIEICDTSSDENSGLEIVAEYLRHNCGQSLTRHTADGQCLPLAESKVTVSSDIKTKCETVT</sequence>
<dbReference type="EMBL" id="OC911968">
    <property type="protein sequence ID" value="CAD7651393.1"/>
    <property type="molecule type" value="Genomic_DNA"/>
</dbReference>
<proteinExistence type="predicted"/>
<name>A0A7R9M1K6_9ACAR</name>
<organism evidence="1">
    <name type="scientific">Medioppia subpectinata</name>
    <dbReference type="NCBI Taxonomy" id="1979941"/>
    <lineage>
        <taxon>Eukaryota</taxon>
        <taxon>Metazoa</taxon>
        <taxon>Ecdysozoa</taxon>
        <taxon>Arthropoda</taxon>
        <taxon>Chelicerata</taxon>
        <taxon>Arachnida</taxon>
        <taxon>Acari</taxon>
        <taxon>Acariformes</taxon>
        <taxon>Sarcoptiformes</taxon>
        <taxon>Oribatida</taxon>
        <taxon>Brachypylina</taxon>
        <taxon>Oppioidea</taxon>
        <taxon>Oppiidae</taxon>
        <taxon>Medioppia</taxon>
    </lineage>
</organism>
<accession>A0A7R9M1K6</accession>
<reference evidence="1" key="1">
    <citation type="submission" date="2020-11" db="EMBL/GenBank/DDBJ databases">
        <authorList>
            <person name="Tran Van P."/>
        </authorList>
    </citation>
    <scope>NUCLEOTIDE SEQUENCE</scope>
</reference>